<evidence type="ECO:0000256" key="2">
    <source>
        <dbReference type="SAM" id="SignalP"/>
    </source>
</evidence>
<dbReference type="EMBL" id="JAIWYP010000001">
    <property type="protein sequence ID" value="KAH3889275.1"/>
    <property type="molecule type" value="Genomic_DNA"/>
</dbReference>
<sequence length="157" mass="17941">MILSLALSLIWLSLESNACPDGFVKFQQSCYHFSHDQETWFDAALACQTVFNKAYLAEIDSQAENQFLLHYAANARTDYWLGATDLQVDCTFRWQHSQEVVGTNFRSWSPGNPSGGPENCMEIVIELDHIGYWNDQTCHDYQNYVCEIEDSNPEIVG</sequence>
<comment type="caution">
    <text evidence="4">The sequence shown here is derived from an EMBL/GenBank/DDBJ whole genome shotgun (WGS) entry which is preliminary data.</text>
</comment>
<dbReference type="Pfam" id="PF00059">
    <property type="entry name" value="Lectin_C"/>
    <property type="match status" value="1"/>
</dbReference>
<evidence type="ECO:0000313" key="4">
    <source>
        <dbReference type="EMBL" id="KAH3889275.1"/>
    </source>
</evidence>
<gene>
    <name evidence="4" type="ORF">DPMN_013328</name>
</gene>
<dbReference type="CDD" id="cd00037">
    <property type="entry name" value="CLECT"/>
    <property type="match status" value="1"/>
</dbReference>
<evidence type="ECO:0000256" key="1">
    <source>
        <dbReference type="ARBA" id="ARBA00023157"/>
    </source>
</evidence>
<dbReference type="PROSITE" id="PS50041">
    <property type="entry name" value="C_TYPE_LECTIN_2"/>
    <property type="match status" value="1"/>
</dbReference>
<feature type="domain" description="C-type lectin" evidence="3">
    <location>
        <begin position="26"/>
        <end position="147"/>
    </location>
</feature>
<proteinExistence type="predicted"/>
<keyword evidence="5" id="KW-1185">Reference proteome</keyword>
<dbReference type="InterPro" id="IPR018378">
    <property type="entry name" value="C-type_lectin_CS"/>
</dbReference>
<dbReference type="SUPFAM" id="SSF56436">
    <property type="entry name" value="C-type lectin-like"/>
    <property type="match status" value="1"/>
</dbReference>
<dbReference type="InterPro" id="IPR050111">
    <property type="entry name" value="C-type_lectin/snaclec_domain"/>
</dbReference>
<dbReference type="AlphaFoldDB" id="A0A9D4S3L0"/>
<feature type="signal peptide" evidence="2">
    <location>
        <begin position="1"/>
        <end position="18"/>
    </location>
</feature>
<dbReference type="PANTHER" id="PTHR22803">
    <property type="entry name" value="MANNOSE, PHOSPHOLIPASE, LECTIN RECEPTOR RELATED"/>
    <property type="match status" value="1"/>
</dbReference>
<dbReference type="OrthoDB" id="6125753at2759"/>
<dbReference type="SMART" id="SM00034">
    <property type="entry name" value="CLECT"/>
    <property type="match status" value="1"/>
</dbReference>
<keyword evidence="1" id="KW-1015">Disulfide bond</keyword>
<reference evidence="4" key="1">
    <citation type="journal article" date="2019" name="bioRxiv">
        <title>The Genome of the Zebra Mussel, Dreissena polymorpha: A Resource for Invasive Species Research.</title>
        <authorList>
            <person name="McCartney M.A."/>
            <person name="Auch B."/>
            <person name="Kono T."/>
            <person name="Mallez S."/>
            <person name="Zhang Y."/>
            <person name="Obille A."/>
            <person name="Becker A."/>
            <person name="Abrahante J.E."/>
            <person name="Garbe J."/>
            <person name="Badalamenti J.P."/>
            <person name="Herman A."/>
            <person name="Mangelson H."/>
            <person name="Liachko I."/>
            <person name="Sullivan S."/>
            <person name="Sone E.D."/>
            <person name="Koren S."/>
            <person name="Silverstein K.A.T."/>
            <person name="Beckman K.B."/>
            <person name="Gohl D.M."/>
        </authorList>
    </citation>
    <scope>NUCLEOTIDE SEQUENCE</scope>
    <source>
        <strain evidence="4">Duluth1</strain>
        <tissue evidence="4">Whole animal</tissue>
    </source>
</reference>
<dbReference type="Gene3D" id="3.10.100.10">
    <property type="entry name" value="Mannose-Binding Protein A, subunit A"/>
    <property type="match status" value="1"/>
</dbReference>
<reference evidence="4" key="2">
    <citation type="submission" date="2020-11" db="EMBL/GenBank/DDBJ databases">
        <authorList>
            <person name="McCartney M.A."/>
            <person name="Auch B."/>
            <person name="Kono T."/>
            <person name="Mallez S."/>
            <person name="Becker A."/>
            <person name="Gohl D.M."/>
            <person name="Silverstein K.A.T."/>
            <person name="Koren S."/>
            <person name="Bechman K.B."/>
            <person name="Herman A."/>
            <person name="Abrahante J.E."/>
            <person name="Garbe J."/>
        </authorList>
    </citation>
    <scope>NUCLEOTIDE SEQUENCE</scope>
    <source>
        <strain evidence="4">Duluth1</strain>
        <tissue evidence="4">Whole animal</tissue>
    </source>
</reference>
<dbReference type="InterPro" id="IPR001304">
    <property type="entry name" value="C-type_lectin-like"/>
</dbReference>
<organism evidence="4 5">
    <name type="scientific">Dreissena polymorpha</name>
    <name type="common">Zebra mussel</name>
    <name type="synonym">Mytilus polymorpha</name>
    <dbReference type="NCBI Taxonomy" id="45954"/>
    <lineage>
        <taxon>Eukaryota</taxon>
        <taxon>Metazoa</taxon>
        <taxon>Spiralia</taxon>
        <taxon>Lophotrochozoa</taxon>
        <taxon>Mollusca</taxon>
        <taxon>Bivalvia</taxon>
        <taxon>Autobranchia</taxon>
        <taxon>Heteroconchia</taxon>
        <taxon>Euheterodonta</taxon>
        <taxon>Imparidentia</taxon>
        <taxon>Neoheterodontei</taxon>
        <taxon>Myida</taxon>
        <taxon>Dreissenoidea</taxon>
        <taxon>Dreissenidae</taxon>
        <taxon>Dreissena</taxon>
    </lineage>
</organism>
<protein>
    <recommendedName>
        <fullName evidence="3">C-type lectin domain-containing protein</fullName>
    </recommendedName>
</protein>
<dbReference type="PROSITE" id="PS00615">
    <property type="entry name" value="C_TYPE_LECTIN_1"/>
    <property type="match status" value="1"/>
</dbReference>
<accession>A0A9D4S3L0</accession>
<dbReference type="InterPro" id="IPR016186">
    <property type="entry name" value="C-type_lectin-like/link_sf"/>
</dbReference>
<feature type="chain" id="PRO_5038514373" description="C-type lectin domain-containing protein" evidence="2">
    <location>
        <begin position="19"/>
        <end position="157"/>
    </location>
</feature>
<keyword evidence="2" id="KW-0732">Signal</keyword>
<dbReference type="Proteomes" id="UP000828390">
    <property type="component" value="Unassembled WGS sequence"/>
</dbReference>
<dbReference type="InterPro" id="IPR016187">
    <property type="entry name" value="CTDL_fold"/>
</dbReference>
<evidence type="ECO:0000313" key="5">
    <source>
        <dbReference type="Proteomes" id="UP000828390"/>
    </source>
</evidence>
<evidence type="ECO:0000259" key="3">
    <source>
        <dbReference type="PROSITE" id="PS50041"/>
    </source>
</evidence>
<name>A0A9D4S3L0_DREPO</name>